<evidence type="ECO:0000256" key="3">
    <source>
        <dbReference type="ARBA" id="ARBA00023002"/>
    </source>
</evidence>
<dbReference type="Proteomes" id="UP000177097">
    <property type="component" value="Unassembled WGS sequence"/>
</dbReference>
<proteinExistence type="predicted"/>
<dbReference type="PANTHER" id="PTHR10681:SF121">
    <property type="entry name" value="ALKYL HYDROPEROXIDE REDUCTASE C"/>
    <property type="match status" value="1"/>
</dbReference>
<sequence>MEDELYFPFAKVGQKAPEFSLDACLGNGKFTKIALSDSKGKWTVLFFYPLDFTFICPTEITGFSKRYDEFEALNAVVYGCSTDSVHSHKAWLKDLGELKTPLLSDMTHDVSAAYNVLIDDEGIALRGTFIIDPDGVLQYASINCNRVGRSIDETLRVLKALQTGELCPVDWSAGKDTLGKA</sequence>
<dbReference type="EMBL" id="MGDX01000017">
    <property type="protein sequence ID" value="OGL71155.1"/>
    <property type="molecule type" value="Genomic_DNA"/>
</dbReference>
<dbReference type="Gene3D" id="3.40.30.10">
    <property type="entry name" value="Glutaredoxin"/>
    <property type="match status" value="1"/>
</dbReference>
<dbReference type="PANTHER" id="PTHR10681">
    <property type="entry name" value="THIOREDOXIN PEROXIDASE"/>
    <property type="match status" value="1"/>
</dbReference>
<dbReference type="STRING" id="1802389.A3C17_01445"/>
<dbReference type="PIRSF" id="PIRSF000239">
    <property type="entry name" value="AHPC"/>
    <property type="match status" value="1"/>
</dbReference>
<dbReference type="InterPro" id="IPR036249">
    <property type="entry name" value="Thioredoxin-like_sf"/>
</dbReference>
<organism evidence="7 8">
    <name type="scientific">Candidatus Uhrbacteria bacterium RIFCSPHIGHO2_02_FULL_53_13</name>
    <dbReference type="NCBI Taxonomy" id="1802389"/>
    <lineage>
        <taxon>Bacteria</taxon>
        <taxon>Candidatus Uhriibacteriota</taxon>
    </lineage>
</organism>
<dbReference type="Pfam" id="PF00578">
    <property type="entry name" value="AhpC-TSA"/>
    <property type="match status" value="1"/>
</dbReference>
<dbReference type="InterPro" id="IPR024706">
    <property type="entry name" value="Peroxiredoxin_AhpC-typ"/>
</dbReference>
<dbReference type="CDD" id="cd03015">
    <property type="entry name" value="PRX_Typ2cys"/>
    <property type="match status" value="1"/>
</dbReference>
<dbReference type="InterPro" id="IPR013766">
    <property type="entry name" value="Thioredoxin_domain"/>
</dbReference>
<keyword evidence="3" id="KW-0560">Oxidoreductase</keyword>
<protein>
    <submittedName>
        <fullName evidence="7">Thioredoxin peroxidase</fullName>
    </submittedName>
</protein>
<comment type="caution">
    <text evidence="7">The sequence shown here is derived from an EMBL/GenBank/DDBJ whole genome shotgun (WGS) entry which is preliminary data.</text>
</comment>
<dbReference type="PROSITE" id="PS51352">
    <property type="entry name" value="THIOREDOXIN_2"/>
    <property type="match status" value="1"/>
</dbReference>
<dbReference type="GO" id="GO:0045454">
    <property type="term" value="P:cell redox homeostasis"/>
    <property type="evidence" value="ECO:0007669"/>
    <property type="project" value="TreeGrafter"/>
</dbReference>
<feature type="domain" description="Thioredoxin" evidence="6">
    <location>
        <begin position="10"/>
        <end position="163"/>
    </location>
</feature>
<keyword evidence="2" id="KW-0049">Antioxidant</keyword>
<dbReference type="InterPro" id="IPR000866">
    <property type="entry name" value="AhpC/TSA"/>
</dbReference>
<dbReference type="SUPFAM" id="SSF52833">
    <property type="entry name" value="Thioredoxin-like"/>
    <property type="match status" value="1"/>
</dbReference>
<dbReference type="AlphaFoldDB" id="A0A1F7TYS0"/>
<reference evidence="7 8" key="1">
    <citation type="journal article" date="2016" name="Nat. Commun.">
        <title>Thousands of microbial genomes shed light on interconnected biogeochemical processes in an aquifer system.</title>
        <authorList>
            <person name="Anantharaman K."/>
            <person name="Brown C.T."/>
            <person name="Hug L.A."/>
            <person name="Sharon I."/>
            <person name="Castelle C.J."/>
            <person name="Probst A.J."/>
            <person name="Thomas B.C."/>
            <person name="Singh A."/>
            <person name="Wilkins M.J."/>
            <person name="Karaoz U."/>
            <person name="Brodie E.L."/>
            <person name="Williams K.H."/>
            <person name="Hubbard S.S."/>
            <person name="Banfield J.F."/>
        </authorList>
    </citation>
    <scope>NUCLEOTIDE SEQUENCE [LARGE SCALE GENOMIC DNA]</scope>
</reference>
<dbReference type="GO" id="GO:0042744">
    <property type="term" value="P:hydrogen peroxide catabolic process"/>
    <property type="evidence" value="ECO:0007669"/>
    <property type="project" value="TreeGrafter"/>
</dbReference>
<feature type="active site" description="Cysteine sulfenic acid (-SOH) intermediate; for peroxidase activity" evidence="5">
    <location>
        <position position="56"/>
    </location>
</feature>
<evidence type="ECO:0000313" key="7">
    <source>
        <dbReference type="EMBL" id="OGL71155.1"/>
    </source>
</evidence>
<evidence type="ECO:0000256" key="2">
    <source>
        <dbReference type="ARBA" id="ARBA00022862"/>
    </source>
</evidence>
<dbReference type="GO" id="GO:0033554">
    <property type="term" value="P:cellular response to stress"/>
    <property type="evidence" value="ECO:0007669"/>
    <property type="project" value="TreeGrafter"/>
</dbReference>
<name>A0A1F7TYS0_9BACT</name>
<accession>A0A1F7TYS0</accession>
<dbReference type="GO" id="GO:0008379">
    <property type="term" value="F:thioredoxin peroxidase activity"/>
    <property type="evidence" value="ECO:0007669"/>
    <property type="project" value="TreeGrafter"/>
</dbReference>
<dbReference type="GO" id="GO:0005829">
    <property type="term" value="C:cytosol"/>
    <property type="evidence" value="ECO:0007669"/>
    <property type="project" value="TreeGrafter"/>
</dbReference>
<evidence type="ECO:0000256" key="4">
    <source>
        <dbReference type="ARBA" id="ARBA00023284"/>
    </source>
</evidence>
<evidence type="ECO:0000256" key="5">
    <source>
        <dbReference type="PIRSR" id="PIRSR000239-1"/>
    </source>
</evidence>
<keyword evidence="4" id="KW-0676">Redox-active center</keyword>
<evidence type="ECO:0000259" key="6">
    <source>
        <dbReference type="PROSITE" id="PS51352"/>
    </source>
</evidence>
<evidence type="ECO:0000313" key="8">
    <source>
        <dbReference type="Proteomes" id="UP000177097"/>
    </source>
</evidence>
<keyword evidence="1 7" id="KW-0575">Peroxidase</keyword>
<dbReference type="InterPro" id="IPR050217">
    <property type="entry name" value="Peroxiredoxin"/>
</dbReference>
<evidence type="ECO:0000256" key="1">
    <source>
        <dbReference type="ARBA" id="ARBA00022559"/>
    </source>
</evidence>
<dbReference type="GO" id="GO:0006979">
    <property type="term" value="P:response to oxidative stress"/>
    <property type="evidence" value="ECO:0007669"/>
    <property type="project" value="TreeGrafter"/>
</dbReference>
<gene>
    <name evidence="7" type="ORF">A3C17_01445</name>
</gene>